<accession>A0A939JFU2</accession>
<protein>
    <submittedName>
        <fullName evidence="4">Polysaccharide deacetylase family protein</fullName>
    </submittedName>
</protein>
<evidence type="ECO:0000259" key="3">
    <source>
        <dbReference type="PROSITE" id="PS51677"/>
    </source>
</evidence>
<dbReference type="PANTHER" id="PTHR10587:SF133">
    <property type="entry name" value="CHITIN DEACETYLASE 1-RELATED"/>
    <property type="match status" value="1"/>
</dbReference>
<dbReference type="GO" id="GO:0016810">
    <property type="term" value="F:hydrolase activity, acting on carbon-nitrogen (but not peptide) bonds"/>
    <property type="evidence" value="ECO:0007669"/>
    <property type="project" value="InterPro"/>
</dbReference>
<dbReference type="GO" id="GO:0005975">
    <property type="term" value="P:carbohydrate metabolic process"/>
    <property type="evidence" value="ECO:0007669"/>
    <property type="project" value="InterPro"/>
</dbReference>
<evidence type="ECO:0000256" key="2">
    <source>
        <dbReference type="ARBA" id="ARBA00022801"/>
    </source>
</evidence>
<dbReference type="CDD" id="cd10917">
    <property type="entry name" value="CE4_NodB_like_6s_7s"/>
    <property type="match status" value="1"/>
</dbReference>
<proteinExistence type="predicted"/>
<dbReference type="InterPro" id="IPR002509">
    <property type="entry name" value="NODB_dom"/>
</dbReference>
<feature type="domain" description="NodB homology" evidence="3">
    <location>
        <begin position="83"/>
        <end position="260"/>
    </location>
</feature>
<dbReference type="RefSeq" id="WP_206962181.1">
    <property type="nucleotide sequence ID" value="NZ_JAFLRJ010000115.1"/>
</dbReference>
<dbReference type="InterPro" id="IPR050248">
    <property type="entry name" value="Polysacc_deacetylase_ArnD"/>
</dbReference>
<dbReference type="GO" id="GO:0016020">
    <property type="term" value="C:membrane"/>
    <property type="evidence" value="ECO:0007669"/>
    <property type="project" value="TreeGrafter"/>
</dbReference>
<evidence type="ECO:0000313" key="5">
    <source>
        <dbReference type="Proteomes" id="UP000664167"/>
    </source>
</evidence>
<evidence type="ECO:0000256" key="1">
    <source>
        <dbReference type="ARBA" id="ARBA00022723"/>
    </source>
</evidence>
<keyword evidence="2" id="KW-0378">Hydrolase</keyword>
<reference evidence="4" key="1">
    <citation type="submission" date="2021-03" db="EMBL/GenBank/DDBJ databases">
        <title>Streptomyces poriferae sp. nov., a novel marine sponge-derived Actinobacteria species with anti-MRSA activity.</title>
        <authorList>
            <person name="Sandoval-Powers M."/>
            <person name="Kralova S."/>
            <person name="Nguyen G.-S."/>
            <person name="Fawwal D."/>
            <person name="Degnes K."/>
            <person name="Klinkenberg G."/>
            <person name="Sletta H."/>
            <person name="Wentzel A."/>
            <person name="Liles M.R."/>
        </authorList>
    </citation>
    <scope>NUCLEOTIDE SEQUENCE</scope>
    <source>
        <strain evidence="4">DSM 41794</strain>
    </source>
</reference>
<gene>
    <name evidence="4" type="ORF">J0695_13150</name>
</gene>
<dbReference type="Pfam" id="PF01522">
    <property type="entry name" value="Polysacc_deac_1"/>
    <property type="match status" value="1"/>
</dbReference>
<dbReference type="PROSITE" id="PS51677">
    <property type="entry name" value="NODB"/>
    <property type="match status" value="1"/>
</dbReference>
<dbReference type="Gene3D" id="3.20.20.370">
    <property type="entry name" value="Glycoside hydrolase/deacetylase"/>
    <property type="match status" value="1"/>
</dbReference>
<keyword evidence="1" id="KW-0479">Metal-binding</keyword>
<sequence length="279" mass="30365">MLGLRIFVGPSTRHTHPGGTAVPHHLSKVRLKPLAGLLTAAFLAAALTSCSSLHGVTSPRSARDGAPEDKKVAAGAVDCRKAKCVALTFDGGPSAPTPKLLDILKKEKQHATFFLQGKGHVDTYPETVRRMAADGNEIANHTWSHAVLTDIKPAQVREELSRVQDPIEKLTGKKPTLMRPPQGRTDDDVSKIMREMGLAQILWSVTAKDYETTDTALITKRVLDQTKRDGIILLHDRYKGTIPAVPGIIAELRKRGYTIVTVSELIAPSKPEPGKVYRP</sequence>
<name>A0A939JFU2_9ACTN</name>
<dbReference type="AlphaFoldDB" id="A0A939JFU2"/>
<organism evidence="4 5">
    <name type="scientific">Streptomyces beijiangensis</name>
    <dbReference type="NCBI Taxonomy" id="163361"/>
    <lineage>
        <taxon>Bacteria</taxon>
        <taxon>Bacillati</taxon>
        <taxon>Actinomycetota</taxon>
        <taxon>Actinomycetes</taxon>
        <taxon>Kitasatosporales</taxon>
        <taxon>Streptomycetaceae</taxon>
        <taxon>Streptomyces</taxon>
    </lineage>
</organism>
<dbReference type="SUPFAM" id="SSF88713">
    <property type="entry name" value="Glycoside hydrolase/deacetylase"/>
    <property type="match status" value="1"/>
</dbReference>
<comment type="caution">
    <text evidence="4">The sequence shown here is derived from an EMBL/GenBank/DDBJ whole genome shotgun (WGS) entry which is preliminary data.</text>
</comment>
<keyword evidence="5" id="KW-1185">Reference proteome</keyword>
<dbReference type="PANTHER" id="PTHR10587">
    <property type="entry name" value="GLYCOSYL TRANSFERASE-RELATED"/>
    <property type="match status" value="1"/>
</dbReference>
<dbReference type="EMBL" id="JAFLRJ010000115">
    <property type="protein sequence ID" value="MBO0512748.1"/>
    <property type="molecule type" value="Genomic_DNA"/>
</dbReference>
<dbReference type="Proteomes" id="UP000664167">
    <property type="component" value="Unassembled WGS sequence"/>
</dbReference>
<evidence type="ECO:0000313" key="4">
    <source>
        <dbReference type="EMBL" id="MBO0512748.1"/>
    </source>
</evidence>
<dbReference type="GO" id="GO:0046872">
    <property type="term" value="F:metal ion binding"/>
    <property type="evidence" value="ECO:0007669"/>
    <property type="project" value="UniProtKB-KW"/>
</dbReference>
<dbReference type="InterPro" id="IPR011330">
    <property type="entry name" value="Glyco_hydro/deAcase_b/a-brl"/>
</dbReference>